<proteinExistence type="predicted"/>
<sequence length="43" mass="4890">MRENTISNSNTLQLNTTSLQQLSVFITKNNLLNLHNQALSHTH</sequence>
<reference evidence="1" key="2">
    <citation type="journal article" date="2015" name="Data Brief">
        <title>Shoot transcriptome of the giant reed, Arundo donax.</title>
        <authorList>
            <person name="Barrero R.A."/>
            <person name="Guerrero F.D."/>
            <person name="Moolhuijzen P."/>
            <person name="Goolsby J.A."/>
            <person name="Tidwell J."/>
            <person name="Bellgard S.E."/>
            <person name="Bellgard M.I."/>
        </authorList>
    </citation>
    <scope>NUCLEOTIDE SEQUENCE</scope>
    <source>
        <tissue evidence="1">Shoot tissue taken approximately 20 cm above the soil surface</tissue>
    </source>
</reference>
<dbReference type="EMBL" id="GBRH01185476">
    <property type="protein sequence ID" value="JAE12420.1"/>
    <property type="molecule type" value="Transcribed_RNA"/>
</dbReference>
<protein>
    <submittedName>
        <fullName evidence="1">Uncharacterized protein</fullName>
    </submittedName>
</protein>
<dbReference type="AlphaFoldDB" id="A0A0A9FH82"/>
<accession>A0A0A9FH82</accession>
<organism evidence="1">
    <name type="scientific">Arundo donax</name>
    <name type="common">Giant reed</name>
    <name type="synonym">Donax arundinaceus</name>
    <dbReference type="NCBI Taxonomy" id="35708"/>
    <lineage>
        <taxon>Eukaryota</taxon>
        <taxon>Viridiplantae</taxon>
        <taxon>Streptophyta</taxon>
        <taxon>Embryophyta</taxon>
        <taxon>Tracheophyta</taxon>
        <taxon>Spermatophyta</taxon>
        <taxon>Magnoliopsida</taxon>
        <taxon>Liliopsida</taxon>
        <taxon>Poales</taxon>
        <taxon>Poaceae</taxon>
        <taxon>PACMAD clade</taxon>
        <taxon>Arundinoideae</taxon>
        <taxon>Arundineae</taxon>
        <taxon>Arundo</taxon>
    </lineage>
</organism>
<evidence type="ECO:0000313" key="1">
    <source>
        <dbReference type="EMBL" id="JAE12420.1"/>
    </source>
</evidence>
<reference evidence="1" key="1">
    <citation type="submission" date="2014-09" db="EMBL/GenBank/DDBJ databases">
        <authorList>
            <person name="Magalhaes I.L.F."/>
            <person name="Oliveira U."/>
            <person name="Santos F.R."/>
            <person name="Vidigal T.H.D.A."/>
            <person name="Brescovit A.D."/>
            <person name="Santos A.J."/>
        </authorList>
    </citation>
    <scope>NUCLEOTIDE SEQUENCE</scope>
    <source>
        <tissue evidence="1">Shoot tissue taken approximately 20 cm above the soil surface</tissue>
    </source>
</reference>
<name>A0A0A9FH82_ARUDO</name>